<evidence type="ECO:0000313" key="6">
    <source>
        <dbReference type="Proteomes" id="UP000202089"/>
    </source>
</evidence>
<accession>A0A160DHN9</accession>
<dbReference type="GeneID" id="28801455"/>
<evidence type="ECO:0000256" key="4">
    <source>
        <dbReference type="SAM" id="MobiDB-lite"/>
    </source>
</evidence>
<evidence type="ECO:0000256" key="1">
    <source>
        <dbReference type="ARBA" id="ARBA00022950"/>
    </source>
</evidence>
<dbReference type="Pfam" id="PF04860">
    <property type="entry name" value="Phage_portal"/>
    <property type="match status" value="1"/>
</dbReference>
<dbReference type="KEGG" id="vg:28801455"/>
<dbReference type="Gene3D" id="1.20.1270.210">
    <property type="match status" value="1"/>
</dbReference>
<dbReference type="EMBL" id="KU998255">
    <property type="protein sequence ID" value="ANA87582.1"/>
    <property type="molecule type" value="Genomic_DNA"/>
</dbReference>
<sequence>MSFLSRVRTALAAPAIAAGQVSRLSPYDDTNHLVSVVAPDWLPTHGGLTRQTAMAIPAVKRARNIAATTIARMPLRAYRGETMLTGSDRPLWLDRTDGPVSPYHRMLWTVDDLLFYGWSLWAVGRDGSGRVIAADRVPYSAWRVDQGRVVYIGDQGIETVADPASIVLIPGSDEGLLHDSSTAIRHAADLLHAAATAAATPSAYLELHQTNDLPLSDKDRTDLIDSWRKARLGENGGVAFTSAGVEARELGTFSEHLLVEGRNAAALDVARATNLPGSVLDATTDKSSLTYETTRDKARDLIDYGLSTYMSPIAARLGMDDVSPRGTAIRFELDAVTGPGATDGPPDDGSGSTPPAPTETGVAQ</sequence>
<keyword evidence="2" id="KW-1171">Viral genome ejection through host cell envelope</keyword>
<dbReference type="Gene3D" id="3.40.140.120">
    <property type="match status" value="1"/>
</dbReference>
<dbReference type="OrthoDB" id="8622at10239"/>
<reference evidence="6" key="1">
    <citation type="submission" date="2016-03" db="EMBL/GenBank/DDBJ databases">
        <authorList>
            <person name="Ploux O."/>
        </authorList>
    </citation>
    <scope>NUCLEOTIDE SEQUENCE [LARGE SCALE GENOMIC DNA]</scope>
</reference>
<keyword evidence="2" id="KW-1162">Viral penetration into host cytoplasm</keyword>
<name>A0A160DHN9_9CAUD</name>
<keyword evidence="6" id="KW-1185">Reference proteome</keyword>
<evidence type="ECO:0000313" key="5">
    <source>
        <dbReference type="EMBL" id="ANA87582.1"/>
    </source>
</evidence>
<keyword evidence="1" id="KW-0118">Viral capsid assembly</keyword>
<keyword evidence="3" id="KW-0231">Viral genome packaging</keyword>
<proteinExistence type="predicted"/>
<protein>
    <submittedName>
        <fullName evidence="5">Portal protein</fullName>
    </submittedName>
</protein>
<gene>
    <name evidence="5" type="primary">4</name>
    <name evidence="5" type="ORF">MCGONAGALL_4</name>
</gene>
<evidence type="ECO:0000256" key="2">
    <source>
        <dbReference type="ARBA" id="ARBA00023009"/>
    </source>
</evidence>
<dbReference type="Gene3D" id="3.30.1120.70">
    <property type="match status" value="1"/>
</dbReference>
<dbReference type="InterPro" id="IPR006944">
    <property type="entry name" value="Phage/GTA_portal"/>
</dbReference>
<evidence type="ECO:0000256" key="3">
    <source>
        <dbReference type="ARBA" id="ARBA00023219"/>
    </source>
</evidence>
<organism evidence="5 6">
    <name type="scientific">Gordonia phage McGonagall</name>
    <dbReference type="NCBI Taxonomy" id="1838072"/>
    <lineage>
        <taxon>Viruses</taxon>
        <taxon>Duplodnaviria</taxon>
        <taxon>Heunggongvirae</taxon>
        <taxon>Uroviricota</taxon>
        <taxon>Caudoviricetes</taxon>
        <taxon>Mcgonagallvirus</taxon>
        <taxon>Mcgonagallvirus macgonagall</taxon>
    </lineage>
</organism>
<feature type="compositionally biased region" description="Low complexity" evidence="4">
    <location>
        <begin position="337"/>
        <end position="353"/>
    </location>
</feature>
<keyword evidence="1" id="KW-1188">Viral release from host cell</keyword>
<feature type="region of interest" description="Disordered" evidence="4">
    <location>
        <begin position="334"/>
        <end position="364"/>
    </location>
</feature>
<keyword evidence="2" id="KW-1160">Virus entry into host cell</keyword>
<dbReference type="RefSeq" id="YP_009274016.1">
    <property type="nucleotide sequence ID" value="NC_030912.1"/>
</dbReference>
<dbReference type="Proteomes" id="UP000202089">
    <property type="component" value="Segment"/>
</dbReference>